<comment type="caution">
    <text evidence="1">The sequence shown here is derived from an EMBL/GenBank/DDBJ whole genome shotgun (WGS) entry which is preliminary data.</text>
</comment>
<sequence>MKQYFTDTLKKDISSLKLPKLIDLARDNDILAALKLCKQILVISMYCPKNREFIKKIQIL</sequence>
<keyword evidence="2" id="KW-1185">Reference proteome</keyword>
<dbReference type="InterPro" id="IPR036872">
    <property type="entry name" value="CH_dom_sf"/>
</dbReference>
<dbReference type="OrthoDB" id="49395at2759"/>
<dbReference type="Proteomes" id="UP000772434">
    <property type="component" value="Unassembled WGS sequence"/>
</dbReference>
<name>A0A9P5PI97_9AGAR</name>
<proteinExistence type="predicted"/>
<dbReference type="EMBL" id="JADNRY010000096">
    <property type="protein sequence ID" value="KAF9065901.1"/>
    <property type="molecule type" value="Genomic_DNA"/>
</dbReference>
<reference evidence="1" key="1">
    <citation type="submission" date="2020-11" db="EMBL/GenBank/DDBJ databases">
        <authorList>
            <consortium name="DOE Joint Genome Institute"/>
            <person name="Ahrendt S."/>
            <person name="Riley R."/>
            <person name="Andreopoulos W."/>
            <person name="Labutti K."/>
            <person name="Pangilinan J."/>
            <person name="Ruiz-Duenas F.J."/>
            <person name="Barrasa J.M."/>
            <person name="Sanchez-Garcia M."/>
            <person name="Camarero S."/>
            <person name="Miyauchi S."/>
            <person name="Serrano A."/>
            <person name="Linde D."/>
            <person name="Babiker R."/>
            <person name="Drula E."/>
            <person name="Ayuso-Fernandez I."/>
            <person name="Pacheco R."/>
            <person name="Padilla G."/>
            <person name="Ferreira P."/>
            <person name="Barriuso J."/>
            <person name="Kellner H."/>
            <person name="Castanera R."/>
            <person name="Alfaro M."/>
            <person name="Ramirez L."/>
            <person name="Pisabarro A.G."/>
            <person name="Kuo A."/>
            <person name="Tritt A."/>
            <person name="Lipzen A."/>
            <person name="He G."/>
            <person name="Yan M."/>
            <person name="Ng V."/>
            <person name="Cullen D."/>
            <person name="Martin F."/>
            <person name="Rosso M.-N."/>
            <person name="Henrissat B."/>
            <person name="Hibbett D."/>
            <person name="Martinez A.T."/>
            <person name="Grigoriev I.V."/>
        </authorList>
    </citation>
    <scope>NUCLEOTIDE SEQUENCE</scope>
    <source>
        <strain evidence="1">AH 40177</strain>
    </source>
</reference>
<organism evidence="1 2">
    <name type="scientific">Rhodocollybia butyracea</name>
    <dbReference type="NCBI Taxonomy" id="206335"/>
    <lineage>
        <taxon>Eukaryota</taxon>
        <taxon>Fungi</taxon>
        <taxon>Dikarya</taxon>
        <taxon>Basidiomycota</taxon>
        <taxon>Agaricomycotina</taxon>
        <taxon>Agaricomycetes</taxon>
        <taxon>Agaricomycetidae</taxon>
        <taxon>Agaricales</taxon>
        <taxon>Marasmiineae</taxon>
        <taxon>Omphalotaceae</taxon>
        <taxon>Rhodocollybia</taxon>
    </lineage>
</organism>
<protein>
    <submittedName>
        <fullName evidence="1">Uncharacterized protein</fullName>
    </submittedName>
</protein>
<feature type="non-terminal residue" evidence="1">
    <location>
        <position position="60"/>
    </location>
</feature>
<dbReference type="Gene3D" id="1.10.418.10">
    <property type="entry name" value="Calponin-like domain"/>
    <property type="match status" value="1"/>
</dbReference>
<evidence type="ECO:0000313" key="2">
    <source>
        <dbReference type="Proteomes" id="UP000772434"/>
    </source>
</evidence>
<dbReference type="SUPFAM" id="SSF116907">
    <property type="entry name" value="Hook domain"/>
    <property type="match status" value="1"/>
</dbReference>
<evidence type="ECO:0000313" key="1">
    <source>
        <dbReference type="EMBL" id="KAF9065901.1"/>
    </source>
</evidence>
<accession>A0A9P5PI97</accession>
<gene>
    <name evidence="1" type="ORF">BDP27DRAFT_1172545</name>
</gene>
<dbReference type="AlphaFoldDB" id="A0A9P5PI97"/>